<gene>
    <name evidence="6" type="ORF">SAMN02745171_00141</name>
</gene>
<dbReference type="InterPro" id="IPR001608">
    <property type="entry name" value="Ala_racemase_N"/>
</dbReference>
<organism evidence="6 7">
    <name type="scientific">Porphyromonas circumdentaria</name>
    <dbReference type="NCBI Taxonomy" id="29524"/>
    <lineage>
        <taxon>Bacteria</taxon>
        <taxon>Pseudomonadati</taxon>
        <taxon>Bacteroidota</taxon>
        <taxon>Bacteroidia</taxon>
        <taxon>Bacteroidales</taxon>
        <taxon>Porphyromonadaceae</taxon>
        <taxon>Porphyromonas</taxon>
    </lineage>
</organism>
<dbReference type="PIRSF" id="PIRSF004848">
    <property type="entry name" value="YBL036c_PLPDEIII"/>
    <property type="match status" value="1"/>
</dbReference>
<dbReference type="PANTHER" id="PTHR10146:SF14">
    <property type="entry name" value="PYRIDOXAL PHOSPHATE HOMEOSTASIS PROTEIN"/>
    <property type="match status" value="1"/>
</dbReference>
<dbReference type="STRING" id="29524.SAMN02745171_00141"/>
<protein>
    <recommendedName>
        <fullName evidence="2">Pyridoxal phosphate homeostasis protein</fullName>
        <shortName evidence="2">PLP homeostasis protein</shortName>
    </recommendedName>
</protein>
<dbReference type="FunFam" id="3.20.20.10:FF:000018">
    <property type="entry name" value="Pyridoxal phosphate homeostasis protein"/>
    <property type="match status" value="1"/>
</dbReference>
<dbReference type="Proteomes" id="UP000190121">
    <property type="component" value="Unassembled WGS sequence"/>
</dbReference>
<evidence type="ECO:0000313" key="6">
    <source>
        <dbReference type="EMBL" id="SJZ44497.1"/>
    </source>
</evidence>
<dbReference type="InterPro" id="IPR011078">
    <property type="entry name" value="PyrdxlP_homeostasis"/>
</dbReference>
<evidence type="ECO:0000256" key="4">
    <source>
        <dbReference type="RuleBase" id="RU004514"/>
    </source>
</evidence>
<dbReference type="InterPro" id="IPR029066">
    <property type="entry name" value="PLP-binding_barrel"/>
</dbReference>
<evidence type="ECO:0000256" key="2">
    <source>
        <dbReference type="HAMAP-Rule" id="MF_02087"/>
    </source>
</evidence>
<comment type="cofactor">
    <cofactor evidence="3">
        <name>pyridoxal 5'-phosphate</name>
        <dbReference type="ChEBI" id="CHEBI:597326"/>
    </cofactor>
</comment>
<dbReference type="Pfam" id="PF01168">
    <property type="entry name" value="Ala_racemase_N"/>
    <property type="match status" value="1"/>
</dbReference>
<dbReference type="CDD" id="cd00635">
    <property type="entry name" value="PLPDE_III_YBL036c_like"/>
    <property type="match status" value="1"/>
</dbReference>
<dbReference type="Gene3D" id="3.20.20.10">
    <property type="entry name" value="Alanine racemase"/>
    <property type="match status" value="1"/>
</dbReference>
<dbReference type="OrthoDB" id="9804072at2"/>
<dbReference type="SUPFAM" id="SSF51419">
    <property type="entry name" value="PLP-binding barrel"/>
    <property type="match status" value="1"/>
</dbReference>
<evidence type="ECO:0000259" key="5">
    <source>
        <dbReference type="Pfam" id="PF01168"/>
    </source>
</evidence>
<evidence type="ECO:0000256" key="3">
    <source>
        <dbReference type="PIRSR" id="PIRSR004848-1"/>
    </source>
</evidence>
<accession>A0A1T4KQ85</accession>
<sequence>MIQERINEVKALLPNDVTLVVVTKNHTVEEIWEAYNAGVRDFGENRVQELMSKVDKLPKDIRWHLIGSLQRNKVKYIAPFIHCVQSVDSLALYEEILRRAKLSNRSIDFLLEIHIAQENTKAGLPIEELEALIKTLLGREEDAPYMKLRGLMTMATNTDNREEIVSEFRKAKEIFDSLRGGIMAHHPEFDTLSMGMSDDWHLAVNEGSNMIRIGSYIMGARSY</sequence>
<feature type="modified residue" description="N6-(pyridoxal phosphate)lysine" evidence="2 3">
    <location>
        <position position="24"/>
    </location>
</feature>
<dbReference type="PANTHER" id="PTHR10146">
    <property type="entry name" value="PROLINE SYNTHETASE CO-TRANSCRIBED BACTERIAL HOMOLOG PROTEIN"/>
    <property type="match status" value="1"/>
</dbReference>
<evidence type="ECO:0000313" key="7">
    <source>
        <dbReference type="Proteomes" id="UP000190121"/>
    </source>
</evidence>
<dbReference type="EMBL" id="FUXE01000001">
    <property type="protein sequence ID" value="SJZ44497.1"/>
    <property type="molecule type" value="Genomic_DNA"/>
</dbReference>
<proteinExistence type="inferred from homology"/>
<feature type="domain" description="Alanine racemase N-terminal" evidence="5">
    <location>
        <begin position="2"/>
        <end position="221"/>
    </location>
</feature>
<comment type="similarity">
    <text evidence="2 4">Belongs to the pyridoxal phosphate-binding protein YggS/PROSC family.</text>
</comment>
<reference evidence="7" key="1">
    <citation type="submission" date="2017-02" db="EMBL/GenBank/DDBJ databases">
        <authorList>
            <person name="Varghese N."/>
            <person name="Submissions S."/>
        </authorList>
    </citation>
    <scope>NUCLEOTIDE SEQUENCE [LARGE SCALE GENOMIC DNA]</scope>
    <source>
        <strain evidence="7">ATCC 51356</strain>
    </source>
</reference>
<comment type="function">
    <text evidence="2">Pyridoxal 5'-phosphate (PLP)-binding protein, which is involved in PLP homeostasis.</text>
</comment>
<name>A0A1T4KQ85_9PORP</name>
<keyword evidence="7" id="KW-1185">Reference proteome</keyword>
<keyword evidence="1 2" id="KW-0663">Pyridoxal phosphate</keyword>
<dbReference type="NCBIfam" id="TIGR00044">
    <property type="entry name" value="YggS family pyridoxal phosphate-dependent enzyme"/>
    <property type="match status" value="1"/>
</dbReference>
<dbReference type="RefSeq" id="WP_078736108.1">
    <property type="nucleotide sequence ID" value="NZ_FUXE01000001.1"/>
</dbReference>
<evidence type="ECO:0000256" key="1">
    <source>
        <dbReference type="ARBA" id="ARBA00022898"/>
    </source>
</evidence>
<dbReference type="GO" id="GO:0030170">
    <property type="term" value="F:pyridoxal phosphate binding"/>
    <property type="evidence" value="ECO:0007669"/>
    <property type="project" value="UniProtKB-UniRule"/>
</dbReference>
<dbReference type="HAMAP" id="MF_02087">
    <property type="entry name" value="PLP_homeostasis"/>
    <property type="match status" value="1"/>
</dbReference>
<dbReference type="AlphaFoldDB" id="A0A1T4KQ85"/>